<dbReference type="SUPFAM" id="SSF50998">
    <property type="entry name" value="Quinoprotein alcohol dehydrogenase-like"/>
    <property type="match status" value="1"/>
</dbReference>
<dbReference type="GO" id="GO:0034975">
    <property type="term" value="P:protein folding in endoplasmic reticulum"/>
    <property type="evidence" value="ECO:0007669"/>
    <property type="project" value="TreeGrafter"/>
</dbReference>
<name>A0A2B7YF20_POLH7</name>
<dbReference type="PANTHER" id="PTHR21573">
    <property type="entry name" value="ER MEMBRANE PROTEIN COMPLEX SUBUNIT 1"/>
    <property type="match status" value="1"/>
</dbReference>
<comment type="subcellular location">
    <subcellularLocation>
        <location evidence="1">Endoplasmic reticulum membrane</location>
        <topology evidence="1">Single-pass type I membrane protein</topology>
    </subcellularLocation>
</comment>
<keyword evidence="8 11" id="KW-1133">Transmembrane helix</keyword>
<feature type="domain" description="ER membrane protein complex subunit 1 C-terminal" evidence="13">
    <location>
        <begin position="729"/>
        <end position="950"/>
    </location>
</feature>
<dbReference type="InterPro" id="IPR058545">
    <property type="entry name" value="Beta-prop_EMC1_1st"/>
</dbReference>
<evidence type="ECO:0000256" key="11">
    <source>
        <dbReference type="SAM" id="Phobius"/>
    </source>
</evidence>
<evidence type="ECO:0000259" key="13">
    <source>
        <dbReference type="Pfam" id="PF07774"/>
    </source>
</evidence>
<evidence type="ECO:0000256" key="9">
    <source>
        <dbReference type="ARBA" id="ARBA00023136"/>
    </source>
</evidence>
<dbReference type="Proteomes" id="UP000224634">
    <property type="component" value="Unassembled WGS sequence"/>
</dbReference>
<evidence type="ECO:0000256" key="4">
    <source>
        <dbReference type="ARBA" id="ARBA00020824"/>
    </source>
</evidence>
<dbReference type="Pfam" id="PF25293">
    <property type="entry name" value="Beta-prop_EMC1_N"/>
    <property type="match status" value="1"/>
</dbReference>
<dbReference type="InterPro" id="IPR011047">
    <property type="entry name" value="Quinoprotein_ADH-like_sf"/>
</dbReference>
<feature type="chain" id="PRO_5012744609" description="ER membrane protein complex subunit 1" evidence="12">
    <location>
        <begin position="20"/>
        <end position="952"/>
    </location>
</feature>
<dbReference type="GO" id="GO:0072546">
    <property type="term" value="C:EMC complex"/>
    <property type="evidence" value="ECO:0007669"/>
    <property type="project" value="InterPro"/>
</dbReference>
<keyword evidence="10" id="KW-0325">Glycoprotein</keyword>
<proteinExistence type="inferred from homology"/>
<dbReference type="SMART" id="SM00564">
    <property type="entry name" value="PQQ"/>
    <property type="match status" value="4"/>
</dbReference>
<organism evidence="15 16">
    <name type="scientific">Polytolypa hystricis (strain UAMH7299)</name>
    <dbReference type="NCBI Taxonomy" id="1447883"/>
    <lineage>
        <taxon>Eukaryota</taxon>
        <taxon>Fungi</taxon>
        <taxon>Dikarya</taxon>
        <taxon>Ascomycota</taxon>
        <taxon>Pezizomycotina</taxon>
        <taxon>Eurotiomycetes</taxon>
        <taxon>Eurotiomycetidae</taxon>
        <taxon>Onygenales</taxon>
        <taxon>Onygenales incertae sedis</taxon>
        <taxon>Polytolypa</taxon>
    </lineage>
</organism>
<evidence type="ECO:0000256" key="8">
    <source>
        <dbReference type="ARBA" id="ARBA00022989"/>
    </source>
</evidence>
<evidence type="ECO:0000256" key="3">
    <source>
        <dbReference type="ARBA" id="ARBA00011276"/>
    </source>
</evidence>
<evidence type="ECO:0000256" key="10">
    <source>
        <dbReference type="ARBA" id="ARBA00023180"/>
    </source>
</evidence>
<evidence type="ECO:0000256" key="12">
    <source>
        <dbReference type="SAM" id="SignalP"/>
    </source>
</evidence>
<dbReference type="PANTHER" id="PTHR21573:SF0">
    <property type="entry name" value="ER MEMBRANE PROTEIN COMPLEX SUBUNIT 1"/>
    <property type="match status" value="1"/>
</dbReference>
<accession>A0A2B7YF20</accession>
<evidence type="ECO:0000256" key="6">
    <source>
        <dbReference type="ARBA" id="ARBA00022729"/>
    </source>
</evidence>
<dbReference type="STRING" id="1447883.A0A2B7YF20"/>
<dbReference type="InterPro" id="IPR026895">
    <property type="entry name" value="EMC1"/>
</dbReference>
<evidence type="ECO:0000256" key="2">
    <source>
        <dbReference type="ARBA" id="ARBA00007904"/>
    </source>
</evidence>
<dbReference type="EMBL" id="PDNA01000045">
    <property type="protein sequence ID" value="PGH19669.1"/>
    <property type="molecule type" value="Genomic_DNA"/>
</dbReference>
<keyword evidence="9 11" id="KW-0472">Membrane</keyword>
<reference evidence="15 16" key="1">
    <citation type="submission" date="2017-10" db="EMBL/GenBank/DDBJ databases">
        <title>Comparative genomics in systemic dimorphic fungi from Ajellomycetaceae.</title>
        <authorList>
            <person name="Munoz J.F."/>
            <person name="Mcewen J.G."/>
            <person name="Clay O.K."/>
            <person name="Cuomo C.A."/>
        </authorList>
    </citation>
    <scope>NUCLEOTIDE SEQUENCE [LARGE SCALE GENOMIC DNA]</scope>
    <source>
        <strain evidence="15 16">UAMH7299</strain>
    </source>
</reference>
<keyword evidence="5 11" id="KW-0812">Transmembrane</keyword>
<comment type="similarity">
    <text evidence="2">Belongs to the EMC1 family.</text>
</comment>
<dbReference type="AlphaFoldDB" id="A0A2B7YF20"/>
<keyword evidence="6 12" id="KW-0732">Signal</keyword>
<dbReference type="InterPro" id="IPR011678">
    <property type="entry name" value="EMC1_C"/>
</dbReference>
<keyword evidence="16" id="KW-1185">Reference proteome</keyword>
<feature type="transmembrane region" description="Helical" evidence="11">
    <location>
        <begin position="923"/>
        <end position="941"/>
    </location>
</feature>
<evidence type="ECO:0000259" key="14">
    <source>
        <dbReference type="Pfam" id="PF25293"/>
    </source>
</evidence>
<sequence>MRLQAAFLLLASIVPSALAIFADDAYHIDYHHALLGSPQARTTFFHKPSSSSSASLLYTLSEKLVLGAVNPKDGTIVWRQVLADSTKTKEGAAAFFLRAVDGEDAVVSAIDNVVSSWGALDGKLSWENKFGDGPVTDLEILQLEEGSAAQAAKDSIVLFGGQNGLVRRLDGGSGNVKWEYKDESDDTPFQVSTSATNVFYISLQSASRKGYKIKVTALDPQTGRVTHQHTLSSEAEVSSPSSIVFVGANLASPLIAWVDDARTLLKLNVIGSKQVNSVNIENTSGEDIRKVEIHAPHALNSLPHFLVHYKTESKSWAEVYHTDLKSSTISNAYRLPVFQESSAFATSNIDANVYFTRITKSEISVVSSASHGILARWTPKNPSKDAAQHAVSEVVARGGTTYAVRFAQVLESGDWTLVRNGKTEWTRPESLTDAVAAAWAEVDGEEELAHELEVEGHASLLGAYIHRLKRHAKDLEYLPSWLQQLPLRILSSVVSKEVTDLTDFGLKKYIIVATETGRLLALDSAQQGSIVWSVKATDVEGTKWNVKAINALQGVATVYVDDGSFVKVNVASGAVIEKGAPTQQRSSIALVPSEGSPTAVDIRSDGVPDFSSINLGNNAFIVSTSDDGRVLGWNSIAPKTPVWEFVPPKGERLLSATTRPSYDPVASIGKVLGDRSVLYKYLNPNLALITTVGDNTASFYLLDAISGQILHTVTHKGVDTRQPIASVMSENWFAYSLWGEAADESAAKGYRLVISELFESPIANDRGSLGDAANYTVQDKTGIPQPHVISQAFIIPEPISNMAVTKTRQGITVKQLLCTLPASSAIIGIPRPVLDPRRPVGRDPTRNEAEEGLAKYHPFLDFDPRWYLTHAREVLGIQHIRSTQTLLESTSLVFAYGLDVFGTRVMPSQAFDLLGKGFSKMQLLLTVVALGVGVAVLSPLARAKQVNMKWKI</sequence>
<dbReference type="OrthoDB" id="28092at2759"/>
<evidence type="ECO:0000256" key="7">
    <source>
        <dbReference type="ARBA" id="ARBA00022824"/>
    </source>
</evidence>
<comment type="subunit">
    <text evidence="3">Component of the ER membrane protein complex (EMC).</text>
</comment>
<comment type="caution">
    <text evidence="15">The sequence shown here is derived from an EMBL/GenBank/DDBJ whole genome shotgun (WGS) entry which is preliminary data.</text>
</comment>
<dbReference type="InterPro" id="IPR018391">
    <property type="entry name" value="PQQ_b-propeller_rpt"/>
</dbReference>
<evidence type="ECO:0000256" key="5">
    <source>
        <dbReference type="ARBA" id="ARBA00022692"/>
    </source>
</evidence>
<gene>
    <name evidence="15" type="ORF">AJ80_03824</name>
</gene>
<dbReference type="Pfam" id="PF07774">
    <property type="entry name" value="EMC1_C"/>
    <property type="match status" value="1"/>
</dbReference>
<protein>
    <recommendedName>
        <fullName evidence="4">ER membrane protein complex subunit 1</fullName>
    </recommendedName>
</protein>
<evidence type="ECO:0000256" key="1">
    <source>
        <dbReference type="ARBA" id="ARBA00004115"/>
    </source>
</evidence>
<feature type="domain" description="EMC1 first beta-propeller" evidence="14">
    <location>
        <begin position="19"/>
        <end position="429"/>
    </location>
</feature>
<evidence type="ECO:0000313" key="16">
    <source>
        <dbReference type="Proteomes" id="UP000224634"/>
    </source>
</evidence>
<dbReference type="InterPro" id="IPR015943">
    <property type="entry name" value="WD40/YVTN_repeat-like_dom_sf"/>
</dbReference>
<keyword evidence="7" id="KW-0256">Endoplasmic reticulum</keyword>
<feature type="signal peptide" evidence="12">
    <location>
        <begin position="1"/>
        <end position="19"/>
    </location>
</feature>
<dbReference type="Gene3D" id="2.130.10.10">
    <property type="entry name" value="YVTN repeat-like/Quinoprotein amine dehydrogenase"/>
    <property type="match status" value="2"/>
</dbReference>
<evidence type="ECO:0000313" key="15">
    <source>
        <dbReference type="EMBL" id="PGH19669.1"/>
    </source>
</evidence>